<organism evidence="10 11">
    <name type="scientific">Actinocorallia libanotica</name>
    <dbReference type="NCBI Taxonomy" id="46162"/>
    <lineage>
        <taxon>Bacteria</taxon>
        <taxon>Bacillati</taxon>
        <taxon>Actinomycetota</taxon>
        <taxon>Actinomycetes</taxon>
        <taxon>Streptosporangiales</taxon>
        <taxon>Thermomonosporaceae</taxon>
        <taxon>Actinocorallia</taxon>
    </lineage>
</organism>
<feature type="transmembrane region" description="Helical" evidence="8">
    <location>
        <begin position="178"/>
        <end position="199"/>
    </location>
</feature>
<feature type="transmembrane region" description="Helical" evidence="8">
    <location>
        <begin position="90"/>
        <end position="109"/>
    </location>
</feature>
<accession>A0ABP4C0Q5</accession>
<reference evidence="11" key="1">
    <citation type="journal article" date="2019" name="Int. J. Syst. Evol. Microbiol.">
        <title>The Global Catalogue of Microorganisms (GCM) 10K type strain sequencing project: providing services to taxonomists for standard genome sequencing and annotation.</title>
        <authorList>
            <consortium name="The Broad Institute Genomics Platform"/>
            <consortium name="The Broad Institute Genome Sequencing Center for Infectious Disease"/>
            <person name="Wu L."/>
            <person name="Ma J."/>
        </authorList>
    </citation>
    <scope>NUCLEOTIDE SEQUENCE [LARGE SCALE GENOMIC DNA]</scope>
    <source>
        <strain evidence="11">JCM 10696</strain>
    </source>
</reference>
<feature type="domain" description="Major facilitator superfamily (MFS) profile" evidence="9">
    <location>
        <begin position="1"/>
        <end position="453"/>
    </location>
</feature>
<keyword evidence="4" id="KW-1003">Cell membrane</keyword>
<evidence type="ECO:0000256" key="5">
    <source>
        <dbReference type="ARBA" id="ARBA00022692"/>
    </source>
</evidence>
<dbReference type="EMBL" id="BAAAHH010000020">
    <property type="protein sequence ID" value="GAA0958411.1"/>
    <property type="molecule type" value="Genomic_DNA"/>
</dbReference>
<evidence type="ECO:0000256" key="8">
    <source>
        <dbReference type="SAM" id="Phobius"/>
    </source>
</evidence>
<proteinExistence type="inferred from homology"/>
<evidence type="ECO:0000256" key="6">
    <source>
        <dbReference type="ARBA" id="ARBA00022989"/>
    </source>
</evidence>
<feature type="transmembrane region" description="Helical" evidence="8">
    <location>
        <begin position="116"/>
        <end position="137"/>
    </location>
</feature>
<evidence type="ECO:0000256" key="2">
    <source>
        <dbReference type="ARBA" id="ARBA00008537"/>
    </source>
</evidence>
<keyword evidence="3" id="KW-0813">Transport</keyword>
<feature type="transmembrane region" description="Helical" evidence="8">
    <location>
        <begin position="143"/>
        <end position="166"/>
    </location>
</feature>
<keyword evidence="6 8" id="KW-1133">Transmembrane helix</keyword>
<evidence type="ECO:0000256" key="1">
    <source>
        <dbReference type="ARBA" id="ARBA00004651"/>
    </source>
</evidence>
<feature type="transmembrane region" description="Helical" evidence="8">
    <location>
        <begin position="280"/>
        <end position="298"/>
    </location>
</feature>
<evidence type="ECO:0000256" key="7">
    <source>
        <dbReference type="ARBA" id="ARBA00023136"/>
    </source>
</evidence>
<dbReference type="NCBIfam" id="TIGR00711">
    <property type="entry name" value="efflux_EmrB"/>
    <property type="match status" value="1"/>
</dbReference>
<keyword evidence="11" id="KW-1185">Reference proteome</keyword>
<feature type="transmembrane region" description="Helical" evidence="8">
    <location>
        <begin position="429"/>
        <end position="448"/>
    </location>
</feature>
<dbReference type="InterPro" id="IPR036259">
    <property type="entry name" value="MFS_trans_sf"/>
</dbReference>
<evidence type="ECO:0000313" key="11">
    <source>
        <dbReference type="Proteomes" id="UP001500665"/>
    </source>
</evidence>
<dbReference type="InterPro" id="IPR004638">
    <property type="entry name" value="EmrB-like"/>
</dbReference>
<dbReference type="PROSITE" id="PS50850">
    <property type="entry name" value="MFS"/>
    <property type="match status" value="1"/>
</dbReference>
<comment type="subcellular location">
    <subcellularLocation>
        <location evidence="1">Cell membrane</location>
        <topology evidence="1">Multi-pass membrane protein</topology>
    </subcellularLocation>
</comment>
<gene>
    <name evidence="10" type="ORF">GCM10009550_46950</name>
</gene>
<feature type="transmembrane region" description="Helical" evidence="8">
    <location>
        <begin position="245"/>
        <end position="268"/>
    </location>
</feature>
<dbReference type="Proteomes" id="UP001500665">
    <property type="component" value="Unassembled WGS sequence"/>
</dbReference>
<comment type="similarity">
    <text evidence="2">Belongs to the major facilitator superfamily. EmrB family.</text>
</comment>
<dbReference type="SUPFAM" id="SSF103473">
    <property type="entry name" value="MFS general substrate transporter"/>
    <property type="match status" value="1"/>
</dbReference>
<evidence type="ECO:0000313" key="10">
    <source>
        <dbReference type="EMBL" id="GAA0958411.1"/>
    </source>
</evidence>
<feature type="transmembrane region" description="Helical" evidence="8">
    <location>
        <begin position="335"/>
        <end position="356"/>
    </location>
</feature>
<feature type="transmembrane region" description="Helical" evidence="8">
    <location>
        <begin position="377"/>
        <end position="400"/>
    </location>
</feature>
<comment type="caution">
    <text evidence="10">The sequence shown here is derived from an EMBL/GenBank/DDBJ whole genome shotgun (WGS) entry which is preliminary data.</text>
</comment>
<dbReference type="PANTHER" id="PTHR42718">
    <property type="entry name" value="MAJOR FACILITATOR SUPERFAMILY MULTIDRUG TRANSPORTER MFSC"/>
    <property type="match status" value="1"/>
</dbReference>
<dbReference type="CDD" id="cd17321">
    <property type="entry name" value="MFS_MMR_MDR_like"/>
    <property type="match status" value="1"/>
</dbReference>
<dbReference type="InterPro" id="IPR011701">
    <property type="entry name" value="MFS"/>
</dbReference>
<feature type="transmembrane region" description="Helical" evidence="8">
    <location>
        <begin position="57"/>
        <end position="84"/>
    </location>
</feature>
<dbReference type="Pfam" id="PF07690">
    <property type="entry name" value="MFS_1"/>
    <property type="match status" value="1"/>
</dbReference>
<feature type="transmembrane region" description="Helical" evidence="8">
    <location>
        <begin position="27"/>
        <end position="45"/>
    </location>
</feature>
<feature type="transmembrane region" description="Helical" evidence="8">
    <location>
        <begin position="205"/>
        <end position="224"/>
    </location>
</feature>
<sequence length="456" mass="47276">MLVLSGTVLNIALPLIAGHYKAGPLAATWVVLGFMLVQTSLLVVCGRLADRFDRRKVYLSGLALFTLASLAAASAPTIEVLIVLRTLQGIAAAMAMANGTALIAAAVPAERLSQSMGVYLGALGAAPLLGPSLGGYLADTFGWQWVFLMDVPVGITALAWGAYCLPRAAASSRDPVDTAGAALLTGWLALLVLVVSQAGSGDWLAAPRLVPLVLCPLLFVVFVLHQRRSRSPLIDPGLFSTRAFVLGNLAAPLSSVGSVGMAFLIALYLQNVQGMSTVEAGLAVLAGPLAGMIAPPVSGRLGSRFPPQRIAVWGTVAAAAGLALLAASLAEDTPYWLIATAMVLVSAGGGVFYTANTTVLIMGVPAERLGVVNGVRLTVHFLGVSLSPAICLAVASSFLAPRDRHVLYASADARPSAAVREALLSGYRLSFWIFALAALACAILVSRIPHRTNRRP</sequence>
<keyword evidence="5 8" id="KW-0812">Transmembrane</keyword>
<name>A0ABP4C0Q5_9ACTN</name>
<dbReference type="InterPro" id="IPR020846">
    <property type="entry name" value="MFS_dom"/>
</dbReference>
<evidence type="ECO:0000259" key="9">
    <source>
        <dbReference type="PROSITE" id="PS50850"/>
    </source>
</evidence>
<protein>
    <submittedName>
        <fullName evidence="10">MFS transporter</fullName>
    </submittedName>
</protein>
<feature type="transmembrane region" description="Helical" evidence="8">
    <location>
        <begin position="310"/>
        <end position="329"/>
    </location>
</feature>
<dbReference type="Gene3D" id="1.20.1720.10">
    <property type="entry name" value="Multidrug resistance protein D"/>
    <property type="match status" value="1"/>
</dbReference>
<dbReference type="Gene3D" id="1.20.1250.20">
    <property type="entry name" value="MFS general substrate transporter like domains"/>
    <property type="match status" value="1"/>
</dbReference>
<keyword evidence="7 8" id="KW-0472">Membrane</keyword>
<evidence type="ECO:0000256" key="3">
    <source>
        <dbReference type="ARBA" id="ARBA00022448"/>
    </source>
</evidence>
<dbReference type="PANTHER" id="PTHR42718:SF9">
    <property type="entry name" value="MAJOR FACILITATOR SUPERFAMILY MULTIDRUG TRANSPORTER MFSC"/>
    <property type="match status" value="1"/>
</dbReference>
<evidence type="ECO:0000256" key="4">
    <source>
        <dbReference type="ARBA" id="ARBA00022475"/>
    </source>
</evidence>